<comment type="caution">
    <text evidence="1">The sequence shown here is derived from an EMBL/GenBank/DDBJ whole genome shotgun (WGS) entry which is preliminary data.</text>
</comment>
<proteinExistence type="predicted"/>
<dbReference type="AlphaFoldDB" id="A0A645J918"/>
<dbReference type="EMBL" id="VSSQ01133817">
    <property type="protein sequence ID" value="MPN59612.1"/>
    <property type="molecule type" value="Genomic_DNA"/>
</dbReference>
<name>A0A645J918_9ZZZZ</name>
<evidence type="ECO:0000313" key="1">
    <source>
        <dbReference type="EMBL" id="MPN59612.1"/>
    </source>
</evidence>
<sequence length="127" mass="13898">MSAPGGVQGLLVSLCKVYDVDVVPDACSVRRLVVVAEDHGLFALALCDLKEYRDEMRFGIVVLAVFLACSGGVEVSERGVFDAVDLAVPFEGFFETELRFAVRIYRKLCRMLGDRDFLGLAECRGSA</sequence>
<accession>A0A645J918</accession>
<gene>
    <name evidence="1" type="ORF">SDC9_207333</name>
</gene>
<reference evidence="1" key="1">
    <citation type="submission" date="2019-08" db="EMBL/GenBank/DDBJ databases">
        <authorList>
            <person name="Kucharzyk K."/>
            <person name="Murdoch R.W."/>
            <person name="Higgins S."/>
            <person name="Loffler F."/>
        </authorList>
    </citation>
    <scope>NUCLEOTIDE SEQUENCE</scope>
</reference>
<protein>
    <submittedName>
        <fullName evidence="1">Uncharacterized protein</fullName>
    </submittedName>
</protein>
<organism evidence="1">
    <name type="scientific">bioreactor metagenome</name>
    <dbReference type="NCBI Taxonomy" id="1076179"/>
    <lineage>
        <taxon>unclassified sequences</taxon>
        <taxon>metagenomes</taxon>
        <taxon>ecological metagenomes</taxon>
    </lineage>
</organism>